<organism evidence="2 3">
    <name type="scientific">Ruegeria atlantica</name>
    <dbReference type="NCBI Taxonomy" id="81569"/>
    <lineage>
        <taxon>Bacteria</taxon>
        <taxon>Pseudomonadati</taxon>
        <taxon>Pseudomonadota</taxon>
        <taxon>Alphaproteobacteria</taxon>
        <taxon>Rhodobacterales</taxon>
        <taxon>Roseobacteraceae</taxon>
        <taxon>Ruegeria</taxon>
    </lineage>
</organism>
<dbReference type="AlphaFoldDB" id="A0AA91BYN0"/>
<evidence type="ECO:0000313" key="3">
    <source>
        <dbReference type="Proteomes" id="UP000597886"/>
    </source>
</evidence>
<evidence type="ECO:0000313" key="2">
    <source>
        <dbReference type="EMBL" id="NOE17109.1"/>
    </source>
</evidence>
<keyword evidence="1" id="KW-0472">Membrane</keyword>
<dbReference type="Proteomes" id="UP000597886">
    <property type="component" value="Unassembled WGS sequence"/>
</dbReference>
<evidence type="ECO:0000256" key="1">
    <source>
        <dbReference type="SAM" id="Phobius"/>
    </source>
</evidence>
<accession>A0AA91BYN0</accession>
<dbReference type="EMBL" id="WVRA01000001">
    <property type="protein sequence ID" value="NOE17109.1"/>
    <property type="molecule type" value="Genomic_DNA"/>
</dbReference>
<proteinExistence type="predicted"/>
<dbReference type="RefSeq" id="WP_171328376.1">
    <property type="nucleotide sequence ID" value="NZ_WVRA01000001.1"/>
</dbReference>
<gene>
    <name evidence="2" type="ORF">GS634_03115</name>
</gene>
<feature type="transmembrane region" description="Helical" evidence="1">
    <location>
        <begin position="145"/>
        <end position="166"/>
    </location>
</feature>
<keyword evidence="1" id="KW-0812">Transmembrane</keyword>
<comment type="caution">
    <text evidence="2">The sequence shown here is derived from an EMBL/GenBank/DDBJ whole genome shotgun (WGS) entry which is preliminary data.</text>
</comment>
<sequence length="174" mass="19292">MSRRHIVTVVNRSGGLVHGVKFEVQFDGKTAYSIQNSKGMYVVTGIPSCVVSVTVRASDDKHDKTRTFSASDDSYEFLFENAPTAGLTLHSLVSNWIRIRPKILNKIAFFLVFSGVGMASSPWWLPVFYQVFGVVAQDFEPPSAVFSGMVILLGVGLAVIVNWDTIRKSLFDRK</sequence>
<keyword evidence="1" id="KW-1133">Transmembrane helix</keyword>
<feature type="transmembrane region" description="Helical" evidence="1">
    <location>
        <begin position="107"/>
        <end position="125"/>
    </location>
</feature>
<protein>
    <submittedName>
        <fullName evidence="2">Uncharacterized protein</fullName>
    </submittedName>
</protein>
<name>A0AA91BYN0_9RHOB</name>
<reference evidence="2" key="1">
    <citation type="submission" date="2019-12" db="EMBL/GenBank/DDBJ databases">
        <title>Ruegeria JWLKs population differentiation of coral mucus and skeleton niches.</title>
        <authorList>
            <person name="Luo D."/>
        </authorList>
    </citation>
    <scope>NUCLEOTIDE SEQUENCE</scope>
    <source>
        <strain evidence="2">HKCCD6181</strain>
    </source>
</reference>